<dbReference type="PROSITE" id="PS01332">
    <property type="entry name" value="HTH_RRF2_1"/>
    <property type="match status" value="1"/>
</dbReference>
<gene>
    <name evidence="2" type="ORF">A2625_04810</name>
</gene>
<dbReference type="GO" id="GO:0003700">
    <property type="term" value="F:DNA-binding transcription factor activity"/>
    <property type="evidence" value="ECO:0007669"/>
    <property type="project" value="TreeGrafter"/>
</dbReference>
<dbReference type="PROSITE" id="PS51197">
    <property type="entry name" value="HTH_RRF2_2"/>
    <property type="match status" value="1"/>
</dbReference>
<keyword evidence="1" id="KW-0238">DNA-binding</keyword>
<dbReference type="AlphaFoldDB" id="A0A1F4Q2D5"/>
<dbReference type="GO" id="GO:0005829">
    <property type="term" value="C:cytosol"/>
    <property type="evidence" value="ECO:0007669"/>
    <property type="project" value="TreeGrafter"/>
</dbReference>
<evidence type="ECO:0000256" key="1">
    <source>
        <dbReference type="ARBA" id="ARBA00023125"/>
    </source>
</evidence>
<dbReference type="PANTHER" id="PTHR33221">
    <property type="entry name" value="WINGED HELIX-TURN-HELIX TRANSCRIPTIONAL REGULATOR, RRF2 FAMILY"/>
    <property type="match status" value="1"/>
</dbReference>
<dbReference type="InterPro" id="IPR000944">
    <property type="entry name" value="Tscrpt_reg_Rrf2"/>
</dbReference>
<dbReference type="GO" id="GO:0003677">
    <property type="term" value="F:DNA binding"/>
    <property type="evidence" value="ECO:0007669"/>
    <property type="project" value="UniProtKB-KW"/>
</dbReference>
<dbReference type="Gene3D" id="1.10.10.10">
    <property type="entry name" value="Winged helix-like DNA-binding domain superfamily/Winged helix DNA-binding domain"/>
    <property type="match status" value="1"/>
</dbReference>
<dbReference type="Proteomes" id="UP000178724">
    <property type="component" value="Unassembled WGS sequence"/>
</dbReference>
<name>A0A1F4Q2D5_UNCSA</name>
<dbReference type="Pfam" id="PF02082">
    <property type="entry name" value="Rrf2"/>
    <property type="match status" value="1"/>
</dbReference>
<proteinExistence type="predicted"/>
<dbReference type="EMBL" id="METM01000015">
    <property type="protein sequence ID" value="OGB90115.1"/>
    <property type="molecule type" value="Genomic_DNA"/>
</dbReference>
<dbReference type="SUPFAM" id="SSF46785">
    <property type="entry name" value="Winged helix' DNA-binding domain"/>
    <property type="match status" value="1"/>
</dbReference>
<evidence type="ECO:0000313" key="2">
    <source>
        <dbReference type="EMBL" id="OGB90115.1"/>
    </source>
</evidence>
<reference evidence="2 3" key="1">
    <citation type="journal article" date="2016" name="Nat. Commun.">
        <title>Thousands of microbial genomes shed light on interconnected biogeochemical processes in an aquifer system.</title>
        <authorList>
            <person name="Anantharaman K."/>
            <person name="Brown C.T."/>
            <person name="Hug L.A."/>
            <person name="Sharon I."/>
            <person name="Castelle C.J."/>
            <person name="Probst A.J."/>
            <person name="Thomas B.C."/>
            <person name="Singh A."/>
            <person name="Wilkins M.J."/>
            <person name="Karaoz U."/>
            <person name="Brodie E.L."/>
            <person name="Williams K.H."/>
            <person name="Hubbard S.S."/>
            <person name="Banfield J.F."/>
        </authorList>
    </citation>
    <scope>NUCLEOTIDE SEQUENCE [LARGE SCALE GENOMIC DNA]</scope>
</reference>
<evidence type="ECO:0008006" key="4">
    <source>
        <dbReference type="Google" id="ProtNLM"/>
    </source>
</evidence>
<dbReference type="InterPro" id="IPR036390">
    <property type="entry name" value="WH_DNA-bd_sf"/>
</dbReference>
<dbReference type="InterPro" id="IPR030489">
    <property type="entry name" value="TR_Rrf2-type_CS"/>
</dbReference>
<protein>
    <recommendedName>
        <fullName evidence="4">Rrf2 family transcriptional regulator</fullName>
    </recommendedName>
</protein>
<dbReference type="NCBIfam" id="TIGR00738">
    <property type="entry name" value="rrf2_super"/>
    <property type="match status" value="1"/>
</dbReference>
<evidence type="ECO:0000313" key="3">
    <source>
        <dbReference type="Proteomes" id="UP000178724"/>
    </source>
</evidence>
<comment type="caution">
    <text evidence="2">The sequence shown here is derived from an EMBL/GenBank/DDBJ whole genome shotgun (WGS) entry which is preliminary data.</text>
</comment>
<dbReference type="InterPro" id="IPR036388">
    <property type="entry name" value="WH-like_DNA-bd_sf"/>
</dbReference>
<organism evidence="2 3">
    <name type="scientific">candidate division WOR-1 bacterium RIFCSPHIGHO2_01_FULL_53_15</name>
    <dbReference type="NCBI Taxonomy" id="1802564"/>
    <lineage>
        <taxon>Bacteria</taxon>
        <taxon>Bacillati</taxon>
        <taxon>Saganbacteria</taxon>
    </lineage>
</organism>
<sequence length="138" mass="15473">MKFSVRVQYGLQAVLELALGYGGGPVQIGDIARSQKIPIRFLEQLMLTLKRGGLLESTRGLHGGYSLAKRPSEITVLNIIEAFEGPLELVSKKMKKLPVLAEAFAKIQSHVEDDLKDLTLEELTLKHRQKERAIFYNI</sequence>
<accession>A0A1F4Q2D5</accession>
<dbReference type="PANTHER" id="PTHR33221:SF5">
    <property type="entry name" value="HTH-TYPE TRANSCRIPTIONAL REGULATOR ISCR"/>
    <property type="match status" value="1"/>
</dbReference>